<feature type="transmembrane region" description="Helical" evidence="1">
    <location>
        <begin position="156"/>
        <end position="174"/>
    </location>
</feature>
<dbReference type="AlphaFoldDB" id="A0A0V8JND0"/>
<keyword evidence="1" id="KW-0472">Membrane</keyword>
<accession>A0A0V8JND0</accession>
<dbReference type="GO" id="GO:0016020">
    <property type="term" value="C:membrane"/>
    <property type="evidence" value="ECO:0007669"/>
    <property type="project" value="InterPro"/>
</dbReference>
<dbReference type="NCBIfam" id="TIGR03082">
    <property type="entry name" value="Gneg_AbrB_dup"/>
    <property type="match status" value="2"/>
</dbReference>
<keyword evidence="1" id="KW-0812">Transmembrane</keyword>
<dbReference type="PANTHER" id="PTHR38457">
    <property type="entry name" value="REGULATOR ABRB-RELATED"/>
    <property type="match status" value="1"/>
</dbReference>
<dbReference type="PANTHER" id="PTHR38457:SF1">
    <property type="entry name" value="REGULATOR ABRB-RELATED"/>
    <property type="match status" value="1"/>
</dbReference>
<feature type="transmembrane region" description="Helical" evidence="1">
    <location>
        <begin position="64"/>
        <end position="81"/>
    </location>
</feature>
<dbReference type="EMBL" id="LNQP01000020">
    <property type="protein sequence ID" value="KSU88565.1"/>
    <property type="molecule type" value="Genomic_DNA"/>
</dbReference>
<feature type="transmembrane region" description="Helical" evidence="1">
    <location>
        <begin position="93"/>
        <end position="115"/>
    </location>
</feature>
<dbReference type="RefSeq" id="WP_025910362.1">
    <property type="nucleotide sequence ID" value="NZ_KQ758637.1"/>
</dbReference>
<evidence type="ECO:0000256" key="1">
    <source>
        <dbReference type="SAM" id="Phobius"/>
    </source>
</evidence>
<organism evidence="2 3">
    <name type="scientific">Priestia veravalensis</name>
    <dbReference type="NCBI Taxonomy" id="1414648"/>
    <lineage>
        <taxon>Bacteria</taxon>
        <taxon>Bacillati</taxon>
        <taxon>Bacillota</taxon>
        <taxon>Bacilli</taxon>
        <taxon>Bacillales</taxon>
        <taxon>Bacillaceae</taxon>
        <taxon>Priestia</taxon>
    </lineage>
</organism>
<keyword evidence="3" id="KW-1185">Reference proteome</keyword>
<feature type="transmembrane region" description="Helical" evidence="1">
    <location>
        <begin position="336"/>
        <end position="356"/>
    </location>
</feature>
<proteinExistence type="predicted"/>
<dbReference type="PIRSF" id="PIRSF038991">
    <property type="entry name" value="Protein_AbrB"/>
    <property type="match status" value="1"/>
</dbReference>
<dbReference type="InterPro" id="IPR017516">
    <property type="entry name" value="AbrB_dup"/>
</dbReference>
<gene>
    <name evidence="2" type="ORF">AS180_07120</name>
</gene>
<dbReference type="Pfam" id="PF05145">
    <property type="entry name" value="AbrB"/>
    <property type="match status" value="1"/>
</dbReference>
<feature type="transmembrane region" description="Helical" evidence="1">
    <location>
        <begin position="246"/>
        <end position="267"/>
    </location>
</feature>
<feature type="transmembrane region" description="Helical" evidence="1">
    <location>
        <begin position="218"/>
        <end position="240"/>
    </location>
</feature>
<feature type="transmembrane region" description="Helical" evidence="1">
    <location>
        <begin position="194"/>
        <end position="211"/>
    </location>
</feature>
<dbReference type="GO" id="GO:0010468">
    <property type="term" value="P:regulation of gene expression"/>
    <property type="evidence" value="ECO:0007669"/>
    <property type="project" value="InterPro"/>
</dbReference>
<dbReference type="InterPro" id="IPR007820">
    <property type="entry name" value="AbrB_fam"/>
</dbReference>
<name>A0A0V8JND0_9BACI</name>
<comment type="caution">
    <text evidence="2">The sequence shown here is derived from an EMBL/GenBank/DDBJ whole genome shotgun (WGS) entry which is preliminary data.</text>
</comment>
<dbReference type="Proteomes" id="UP000053681">
    <property type="component" value="Unassembled WGS sequence"/>
</dbReference>
<reference evidence="2 3" key="1">
    <citation type="submission" date="2015-11" db="EMBL/GenBank/DDBJ databases">
        <title>Bacillus caseinolyticus sp nov.</title>
        <authorList>
            <person name="Dastager S.G."/>
            <person name="Mawlankar R."/>
        </authorList>
    </citation>
    <scope>NUCLEOTIDE SEQUENCE [LARGE SCALE GENOMIC DNA]</scope>
    <source>
        <strain evidence="2 3">SGD-V-76</strain>
    </source>
</reference>
<sequence length="376" mass="40104">MKATLSFSSTLLLIILSALGGLLLSSLGMSIGWMIGTLIVATTLAITRPQFLKVPSNSKGMPKVWLYIGQLILAIELGQQINLTVVSTFVDNWLPVSIILLISILFSLGSGFILFKFTSNDLLTSLFSTAPGGLSAMPGIAEEVGANTATVSVVQIMRVFLVVLTVPLLVSSLGEQATVAAPSKAAFSFSLESVSWTFVLVFAAFIGYLIGKRFKFPAPWLVGGMLTVGIMQVAGSAIAGYNLTAWWPHLVLIIAQVIIATSIGSRFHADMFQGMKRTIGVAFISTIVLIGTMFLCAYIVSEVGGIPFITTALAFAPGGVAEMATTSVVLGADAPFVVAVQVFRILIVSLLLPPIFRWFYQVGEQKVHAHAKVQER</sequence>
<feature type="transmembrane region" description="Helical" evidence="1">
    <location>
        <begin position="279"/>
        <end position="300"/>
    </location>
</feature>
<keyword evidence="1" id="KW-1133">Transmembrane helix</keyword>
<evidence type="ECO:0000313" key="3">
    <source>
        <dbReference type="Proteomes" id="UP000053681"/>
    </source>
</evidence>
<evidence type="ECO:0000313" key="2">
    <source>
        <dbReference type="EMBL" id="KSU88565.1"/>
    </source>
</evidence>
<protein>
    <recommendedName>
        <fullName evidence="4">Ammonia monooxygenase</fullName>
    </recommendedName>
</protein>
<evidence type="ECO:0008006" key="4">
    <source>
        <dbReference type="Google" id="ProtNLM"/>
    </source>
</evidence>
<feature type="transmembrane region" description="Helical" evidence="1">
    <location>
        <begin position="30"/>
        <end position="52"/>
    </location>
</feature>